<name>A0AAU9K625_9CILI</name>
<protein>
    <submittedName>
        <fullName evidence="1">Uncharacterized protein</fullName>
    </submittedName>
</protein>
<dbReference type="EMBL" id="CAJZBQ010000055">
    <property type="protein sequence ID" value="CAG9332632.1"/>
    <property type="molecule type" value="Genomic_DNA"/>
</dbReference>
<sequence length="141" mass="16995">MIKEITRSRRKSGGDNWDYRWSYLTSWISENRNLGSEGRKQREPLSIKYNWNQYITRIGREVHKAILLFVILNEGNGFHISNKTHKDLAIDYIFRLKGWIELNCIFSEPKASNPSKCMRGWWMVKGGWSSYYWWLLLMWKL</sequence>
<organism evidence="1 2">
    <name type="scientific">Blepharisma stoltei</name>
    <dbReference type="NCBI Taxonomy" id="1481888"/>
    <lineage>
        <taxon>Eukaryota</taxon>
        <taxon>Sar</taxon>
        <taxon>Alveolata</taxon>
        <taxon>Ciliophora</taxon>
        <taxon>Postciliodesmatophora</taxon>
        <taxon>Heterotrichea</taxon>
        <taxon>Heterotrichida</taxon>
        <taxon>Blepharismidae</taxon>
        <taxon>Blepharisma</taxon>
    </lineage>
</organism>
<gene>
    <name evidence="1" type="ORF">BSTOLATCC_MIC56925</name>
</gene>
<comment type="caution">
    <text evidence="1">The sequence shown here is derived from an EMBL/GenBank/DDBJ whole genome shotgun (WGS) entry which is preliminary data.</text>
</comment>
<dbReference type="Proteomes" id="UP001162131">
    <property type="component" value="Unassembled WGS sequence"/>
</dbReference>
<reference evidence="1" key="1">
    <citation type="submission" date="2021-09" db="EMBL/GenBank/DDBJ databases">
        <authorList>
            <consortium name="AG Swart"/>
            <person name="Singh M."/>
            <person name="Singh A."/>
            <person name="Seah K."/>
            <person name="Emmerich C."/>
        </authorList>
    </citation>
    <scope>NUCLEOTIDE SEQUENCE</scope>
    <source>
        <strain evidence="1">ATCC30299</strain>
    </source>
</reference>
<proteinExistence type="predicted"/>
<evidence type="ECO:0000313" key="1">
    <source>
        <dbReference type="EMBL" id="CAG9332632.1"/>
    </source>
</evidence>
<accession>A0AAU9K625</accession>
<dbReference type="AlphaFoldDB" id="A0AAU9K625"/>
<keyword evidence="2" id="KW-1185">Reference proteome</keyword>
<evidence type="ECO:0000313" key="2">
    <source>
        <dbReference type="Proteomes" id="UP001162131"/>
    </source>
</evidence>